<dbReference type="Proteomes" id="UP000326671">
    <property type="component" value="Unassembled WGS sequence"/>
</dbReference>
<feature type="domain" description="Major facilitator superfamily (MFS) profile" evidence="7">
    <location>
        <begin position="18"/>
        <end position="439"/>
    </location>
</feature>
<dbReference type="InterPro" id="IPR036259">
    <property type="entry name" value="MFS_trans_sf"/>
</dbReference>
<dbReference type="InterPro" id="IPR005829">
    <property type="entry name" value="Sugar_transporter_CS"/>
</dbReference>
<gene>
    <name evidence="8" type="ORF">F4V44_14305</name>
</gene>
<evidence type="ECO:0000256" key="2">
    <source>
        <dbReference type="ARBA" id="ARBA00022448"/>
    </source>
</evidence>
<dbReference type="RefSeq" id="WP_150440702.1">
    <property type="nucleotide sequence ID" value="NZ_VYKL01000021.1"/>
</dbReference>
<feature type="transmembrane region" description="Helical" evidence="6">
    <location>
        <begin position="21"/>
        <end position="41"/>
    </location>
</feature>
<feature type="transmembrane region" description="Helical" evidence="6">
    <location>
        <begin position="53"/>
        <end position="72"/>
    </location>
</feature>
<dbReference type="Gene3D" id="1.20.1720.10">
    <property type="entry name" value="Multidrug resistance protein D"/>
    <property type="match status" value="1"/>
</dbReference>
<comment type="subcellular location">
    <subcellularLocation>
        <location evidence="1">Cell membrane</location>
        <topology evidence="1">Multi-pass membrane protein</topology>
    </subcellularLocation>
</comment>
<accession>A0A5J5HQ28</accession>
<feature type="transmembrane region" description="Helical" evidence="6">
    <location>
        <begin position="262"/>
        <end position="286"/>
    </location>
</feature>
<feature type="transmembrane region" description="Helical" evidence="6">
    <location>
        <begin position="298"/>
        <end position="319"/>
    </location>
</feature>
<feature type="transmembrane region" description="Helical" evidence="6">
    <location>
        <begin position="113"/>
        <end position="134"/>
    </location>
</feature>
<dbReference type="PRINTS" id="PR01036">
    <property type="entry name" value="TCRTETB"/>
</dbReference>
<reference evidence="8 9" key="1">
    <citation type="submission" date="2019-09" db="EMBL/GenBank/DDBJ databases">
        <title>Whole genome sequences of isolates from the Mars Exploration Rovers.</title>
        <authorList>
            <person name="Seuylemezian A."/>
            <person name="Vaishampayan P."/>
        </authorList>
    </citation>
    <scope>NUCLEOTIDE SEQUENCE [LARGE SCALE GENOMIC DNA]</scope>
    <source>
        <strain evidence="8 9">MER_TA_151</strain>
    </source>
</reference>
<dbReference type="PROSITE" id="PS00216">
    <property type="entry name" value="SUGAR_TRANSPORT_1"/>
    <property type="match status" value="1"/>
</dbReference>
<feature type="transmembrane region" description="Helical" evidence="6">
    <location>
        <begin position="386"/>
        <end position="411"/>
    </location>
</feature>
<dbReference type="Gene3D" id="1.20.1250.20">
    <property type="entry name" value="MFS general substrate transporter like domains"/>
    <property type="match status" value="1"/>
</dbReference>
<evidence type="ECO:0000256" key="3">
    <source>
        <dbReference type="ARBA" id="ARBA00022692"/>
    </source>
</evidence>
<evidence type="ECO:0000313" key="8">
    <source>
        <dbReference type="EMBL" id="KAA9022910.1"/>
    </source>
</evidence>
<feature type="transmembrane region" description="Helical" evidence="6">
    <location>
        <begin position="84"/>
        <end position="101"/>
    </location>
</feature>
<dbReference type="SUPFAM" id="SSF103473">
    <property type="entry name" value="MFS general substrate transporter"/>
    <property type="match status" value="1"/>
</dbReference>
<dbReference type="PANTHER" id="PTHR23501">
    <property type="entry name" value="MAJOR FACILITATOR SUPERFAMILY"/>
    <property type="match status" value="1"/>
</dbReference>
<evidence type="ECO:0000259" key="7">
    <source>
        <dbReference type="PROSITE" id="PS50850"/>
    </source>
</evidence>
<protein>
    <submittedName>
        <fullName evidence="8">MFS transporter</fullName>
    </submittedName>
</protein>
<organism evidence="8 9">
    <name type="scientific">Niallia endozanthoxylica</name>
    <dbReference type="NCBI Taxonomy" id="2036016"/>
    <lineage>
        <taxon>Bacteria</taxon>
        <taxon>Bacillati</taxon>
        <taxon>Bacillota</taxon>
        <taxon>Bacilli</taxon>
        <taxon>Bacillales</taxon>
        <taxon>Bacillaceae</taxon>
        <taxon>Niallia</taxon>
    </lineage>
</organism>
<dbReference type="PROSITE" id="PS50850">
    <property type="entry name" value="MFS"/>
    <property type="match status" value="1"/>
</dbReference>
<feature type="transmembrane region" description="Helical" evidence="6">
    <location>
        <begin position="225"/>
        <end position="241"/>
    </location>
</feature>
<feature type="transmembrane region" description="Helical" evidence="6">
    <location>
        <begin position="172"/>
        <end position="190"/>
    </location>
</feature>
<dbReference type="GO" id="GO:0022857">
    <property type="term" value="F:transmembrane transporter activity"/>
    <property type="evidence" value="ECO:0007669"/>
    <property type="project" value="InterPro"/>
</dbReference>
<feature type="transmembrane region" description="Helical" evidence="6">
    <location>
        <begin position="328"/>
        <end position="345"/>
    </location>
</feature>
<evidence type="ECO:0000313" key="9">
    <source>
        <dbReference type="Proteomes" id="UP000326671"/>
    </source>
</evidence>
<keyword evidence="9" id="KW-1185">Reference proteome</keyword>
<proteinExistence type="predicted"/>
<feature type="transmembrane region" description="Helical" evidence="6">
    <location>
        <begin position="417"/>
        <end position="436"/>
    </location>
</feature>
<evidence type="ECO:0000256" key="5">
    <source>
        <dbReference type="ARBA" id="ARBA00023136"/>
    </source>
</evidence>
<dbReference type="CDD" id="cd17321">
    <property type="entry name" value="MFS_MMR_MDR_like"/>
    <property type="match status" value="1"/>
</dbReference>
<sequence>MDMALAGKRNPDISKNVALTLFLTGIFMGALDHGIVGPAFSSINRFFGIATSWGVWSFTIYTLFFSVSIPLMGKMSDRFGRKKIFMIGIALFCLGSLISAFSPNFISFLLGRIVQAIGTGGIFPIVAAFIAVSFPEATRAKMLGMIGVVFGLGTILGPIVGGLIIGNIEWQWIFLINVPISILVLLFMAPLKINQQIVNKPIDYYGMLMLVVIIFTVMLGITLKNVWLILIGVGLVPFFIKHEKRTMDPVLNIDYFKNKNTFIILILSLLSGFIMASTINLLPFMIETQFSLNKSYSALSVTPLALASMAASMAGGYLVQNIGAKKSIAIGFFLTLVSAIMISVFQHLVIIILAITLIGFGIGIIIGAPLNVIMIQNVKPNETGSAIGYLSLARSMGSTMGPAIAGMLIALTSNGYTHVYILIAILSLISVLVILLTKK</sequence>
<feature type="transmembrane region" description="Helical" evidence="6">
    <location>
        <begin position="351"/>
        <end position="374"/>
    </location>
</feature>
<comment type="caution">
    <text evidence="8">The sequence shown here is derived from an EMBL/GenBank/DDBJ whole genome shotgun (WGS) entry which is preliminary data.</text>
</comment>
<evidence type="ECO:0000256" key="6">
    <source>
        <dbReference type="SAM" id="Phobius"/>
    </source>
</evidence>
<dbReference type="InterPro" id="IPR020846">
    <property type="entry name" value="MFS_dom"/>
</dbReference>
<evidence type="ECO:0000256" key="4">
    <source>
        <dbReference type="ARBA" id="ARBA00022989"/>
    </source>
</evidence>
<dbReference type="Pfam" id="PF07690">
    <property type="entry name" value="MFS_1"/>
    <property type="match status" value="1"/>
</dbReference>
<dbReference type="GO" id="GO:0005886">
    <property type="term" value="C:plasma membrane"/>
    <property type="evidence" value="ECO:0007669"/>
    <property type="project" value="UniProtKB-SubCell"/>
</dbReference>
<dbReference type="AlphaFoldDB" id="A0A5J5HQ28"/>
<dbReference type="InterPro" id="IPR011701">
    <property type="entry name" value="MFS"/>
</dbReference>
<feature type="transmembrane region" description="Helical" evidence="6">
    <location>
        <begin position="146"/>
        <end position="166"/>
    </location>
</feature>
<dbReference type="PANTHER" id="PTHR23501:SF190">
    <property type="entry name" value="MAJOR FACILITATOR SUPERFAMILY MFS_1"/>
    <property type="match status" value="1"/>
</dbReference>
<keyword evidence="2" id="KW-0813">Transport</keyword>
<keyword evidence="5 6" id="KW-0472">Membrane</keyword>
<dbReference type="EMBL" id="VYKL01000021">
    <property type="protein sequence ID" value="KAA9022910.1"/>
    <property type="molecule type" value="Genomic_DNA"/>
</dbReference>
<keyword evidence="4 6" id="KW-1133">Transmembrane helix</keyword>
<evidence type="ECO:0000256" key="1">
    <source>
        <dbReference type="ARBA" id="ARBA00004651"/>
    </source>
</evidence>
<keyword evidence="3 6" id="KW-0812">Transmembrane</keyword>
<dbReference type="OrthoDB" id="9807274at2"/>
<feature type="transmembrane region" description="Helical" evidence="6">
    <location>
        <begin position="202"/>
        <end position="219"/>
    </location>
</feature>
<name>A0A5J5HQ28_9BACI</name>